<feature type="region of interest" description="Disordered" evidence="1">
    <location>
        <begin position="1"/>
        <end position="57"/>
    </location>
</feature>
<sequence>MVKMTKKMPKIPADPEMTIASDQKEFQQGESVDEHANLETANETSNQEEIRQQTENL</sequence>
<protein>
    <submittedName>
        <fullName evidence="2">Uncharacterized protein</fullName>
    </submittedName>
</protein>
<dbReference type="Proteomes" id="UP000075304">
    <property type="component" value="Unassembled WGS sequence"/>
</dbReference>
<name>A0A150KJ61_HEYCO</name>
<feature type="compositionally biased region" description="Basic and acidic residues" evidence="1">
    <location>
        <begin position="48"/>
        <end position="57"/>
    </location>
</feature>
<feature type="compositionally biased region" description="Basic and acidic residues" evidence="1">
    <location>
        <begin position="22"/>
        <end position="37"/>
    </location>
</feature>
<evidence type="ECO:0000256" key="1">
    <source>
        <dbReference type="SAM" id="MobiDB-lite"/>
    </source>
</evidence>
<dbReference type="EMBL" id="LQYI01000002">
    <property type="protein sequence ID" value="KYC73872.1"/>
    <property type="molecule type" value="Genomic_DNA"/>
</dbReference>
<reference evidence="2 3" key="1">
    <citation type="submission" date="2016-01" db="EMBL/GenBank/DDBJ databases">
        <title>Genome Sequences of Twelve Sporeforming Bacillus Species Isolated from Foods.</title>
        <authorList>
            <person name="Berendsen E.M."/>
            <person name="Wells-Bennik M.H."/>
            <person name="Krawcyk A.O."/>
            <person name="De Jong A."/>
            <person name="Holsappel S."/>
            <person name="Eijlander R.T."/>
            <person name="Kuipers O.P."/>
        </authorList>
    </citation>
    <scope>NUCLEOTIDE SEQUENCE [LARGE SCALE GENOMIC DNA]</scope>
    <source>
        <strain evidence="2 3">B4099</strain>
    </source>
</reference>
<dbReference type="RefSeq" id="WP_201028548.1">
    <property type="nucleotide sequence ID" value="NZ_LQYI01000002.1"/>
</dbReference>
<evidence type="ECO:0000313" key="3">
    <source>
        <dbReference type="Proteomes" id="UP000075304"/>
    </source>
</evidence>
<dbReference type="PATRIC" id="fig|1398.25.peg.1364"/>
<gene>
    <name evidence="2" type="ORF">B4099_2833</name>
</gene>
<proteinExistence type="predicted"/>
<organism evidence="2 3">
    <name type="scientific">Heyndrickxia coagulans</name>
    <name type="common">Weizmannia coagulans</name>
    <dbReference type="NCBI Taxonomy" id="1398"/>
    <lineage>
        <taxon>Bacteria</taxon>
        <taxon>Bacillati</taxon>
        <taxon>Bacillota</taxon>
        <taxon>Bacilli</taxon>
        <taxon>Bacillales</taxon>
        <taxon>Bacillaceae</taxon>
        <taxon>Heyndrickxia</taxon>
    </lineage>
</organism>
<dbReference type="AlphaFoldDB" id="A0A150KJ61"/>
<evidence type="ECO:0000313" key="2">
    <source>
        <dbReference type="EMBL" id="KYC73872.1"/>
    </source>
</evidence>
<comment type="caution">
    <text evidence="2">The sequence shown here is derived from an EMBL/GenBank/DDBJ whole genome shotgun (WGS) entry which is preliminary data.</text>
</comment>
<accession>A0A150KJ61</accession>